<gene>
    <name evidence="1" type="ORF">MLD38_015145</name>
</gene>
<organism evidence="1 2">
    <name type="scientific">Melastoma candidum</name>
    <dbReference type="NCBI Taxonomy" id="119954"/>
    <lineage>
        <taxon>Eukaryota</taxon>
        <taxon>Viridiplantae</taxon>
        <taxon>Streptophyta</taxon>
        <taxon>Embryophyta</taxon>
        <taxon>Tracheophyta</taxon>
        <taxon>Spermatophyta</taxon>
        <taxon>Magnoliopsida</taxon>
        <taxon>eudicotyledons</taxon>
        <taxon>Gunneridae</taxon>
        <taxon>Pentapetalae</taxon>
        <taxon>rosids</taxon>
        <taxon>malvids</taxon>
        <taxon>Myrtales</taxon>
        <taxon>Melastomataceae</taxon>
        <taxon>Melastomatoideae</taxon>
        <taxon>Melastomateae</taxon>
        <taxon>Melastoma</taxon>
    </lineage>
</organism>
<proteinExistence type="predicted"/>
<evidence type="ECO:0000313" key="1">
    <source>
        <dbReference type="EMBL" id="KAI4377539.1"/>
    </source>
</evidence>
<evidence type="ECO:0000313" key="2">
    <source>
        <dbReference type="Proteomes" id="UP001057402"/>
    </source>
</evidence>
<dbReference type="EMBL" id="CM042883">
    <property type="protein sequence ID" value="KAI4377539.1"/>
    <property type="molecule type" value="Genomic_DNA"/>
</dbReference>
<protein>
    <submittedName>
        <fullName evidence="1">Uncharacterized protein</fullName>
    </submittedName>
</protein>
<keyword evidence="2" id="KW-1185">Reference proteome</keyword>
<dbReference type="Proteomes" id="UP001057402">
    <property type="component" value="Chromosome 4"/>
</dbReference>
<reference evidence="2" key="1">
    <citation type="journal article" date="2023" name="Front. Plant Sci.">
        <title>Chromosomal-level genome assembly of Melastoma candidum provides insights into trichome evolution.</title>
        <authorList>
            <person name="Zhong Y."/>
            <person name="Wu W."/>
            <person name="Sun C."/>
            <person name="Zou P."/>
            <person name="Liu Y."/>
            <person name="Dai S."/>
            <person name="Zhou R."/>
        </authorList>
    </citation>
    <scope>NUCLEOTIDE SEQUENCE [LARGE SCALE GENOMIC DNA]</scope>
</reference>
<name>A0ACB9RIV3_9MYRT</name>
<sequence>MSNHRCSMRVLQLRRRWPCVTTSSRARRRPSSLRVTVTLRPSISAGFKLKVVTADLKDIDYKSGNVCGILV</sequence>
<accession>A0ACB9RIV3</accession>
<comment type="caution">
    <text evidence="1">The sequence shown here is derived from an EMBL/GenBank/DDBJ whole genome shotgun (WGS) entry which is preliminary data.</text>
</comment>